<dbReference type="EMBL" id="JACJLL010000073">
    <property type="protein sequence ID" value="MBM6819945.1"/>
    <property type="molecule type" value="Genomic_DNA"/>
</dbReference>
<protein>
    <submittedName>
        <fullName evidence="1">Uncharacterized protein</fullName>
    </submittedName>
</protein>
<comment type="caution">
    <text evidence="1">The sequence shown here is derived from an EMBL/GenBank/DDBJ whole genome shotgun (WGS) entry which is preliminary data.</text>
</comment>
<evidence type="ECO:0000313" key="2">
    <source>
        <dbReference type="Proteomes" id="UP000767334"/>
    </source>
</evidence>
<organism evidence="1 2">
    <name type="scientific">Clostridium saudiense</name>
    <dbReference type="NCBI Taxonomy" id="1414720"/>
    <lineage>
        <taxon>Bacteria</taxon>
        <taxon>Bacillati</taxon>
        <taxon>Bacillota</taxon>
        <taxon>Clostridia</taxon>
        <taxon>Eubacteriales</taxon>
        <taxon>Clostridiaceae</taxon>
        <taxon>Clostridium</taxon>
    </lineage>
</organism>
<keyword evidence="2" id="KW-1185">Reference proteome</keyword>
<dbReference type="RefSeq" id="WP_204572430.1">
    <property type="nucleotide sequence ID" value="NZ_JACJLL010000073.1"/>
</dbReference>
<reference evidence="1 2" key="1">
    <citation type="journal article" date="2021" name="Sci. Rep.">
        <title>The distribution of antibiotic resistance genes in chicken gut microbiota commensals.</title>
        <authorList>
            <person name="Juricova H."/>
            <person name="Matiasovicova J."/>
            <person name="Kubasova T."/>
            <person name="Cejkova D."/>
            <person name="Rychlik I."/>
        </authorList>
    </citation>
    <scope>NUCLEOTIDE SEQUENCE [LARGE SCALE GENOMIC DNA]</scope>
    <source>
        <strain evidence="1 2">An435</strain>
    </source>
</reference>
<sequence length="91" mass="10592">MSRRIYITLNEKKDKDKVILDYLSSSYSESDTIKEVLYRIATNSYDLNLNPVEEIDSKGIDRCEKVIEVPRLEKSEKVQEIPISSEITSMF</sequence>
<name>A0ABS2FHA6_9CLOT</name>
<gene>
    <name evidence="1" type="ORF">H6A19_11470</name>
</gene>
<accession>A0ABS2FHA6</accession>
<dbReference type="Proteomes" id="UP000767334">
    <property type="component" value="Unassembled WGS sequence"/>
</dbReference>
<evidence type="ECO:0000313" key="1">
    <source>
        <dbReference type="EMBL" id="MBM6819945.1"/>
    </source>
</evidence>
<proteinExistence type="predicted"/>